<comment type="caution">
    <text evidence="2">The sequence shown here is derived from an EMBL/GenBank/DDBJ whole genome shotgun (WGS) entry which is preliminary data.</text>
</comment>
<reference evidence="2 3" key="1">
    <citation type="journal article" date="2011" name="Genome Biol.">
        <title>Comparative genome sequence analysis underscores mycoparasitism as the ancestral life style of Trichoderma.</title>
        <authorList>
            <person name="Kubicek C.P."/>
            <person name="Herrera-Estrella A."/>
            <person name="Seidl-Seiboth V."/>
            <person name="Martinez D.A."/>
            <person name="Druzhinina I.S."/>
            <person name="Thon M."/>
            <person name="Zeilinger S."/>
            <person name="Casas-Flores S."/>
            <person name="Horwitz B.A."/>
            <person name="Mukherjee P.K."/>
            <person name="Mukherjee M."/>
            <person name="Kredics L."/>
            <person name="Alcaraz L.D."/>
            <person name="Aerts A."/>
            <person name="Antal Z."/>
            <person name="Atanasova L."/>
            <person name="Cervantes-Badillo M.G."/>
            <person name="Challacombe J."/>
            <person name="Chertkov O."/>
            <person name="McCluskey K."/>
            <person name="Coulpier F."/>
            <person name="Deshpande N."/>
            <person name="von Doehren H."/>
            <person name="Ebbole D.J."/>
            <person name="Esquivel-Naranjo E.U."/>
            <person name="Fekete E."/>
            <person name="Flipphi M."/>
            <person name="Glaser F."/>
            <person name="Gomez-Rodriguez E.Y."/>
            <person name="Gruber S."/>
            <person name="Han C."/>
            <person name="Henrissat B."/>
            <person name="Hermosa R."/>
            <person name="Hernandez-Onate M."/>
            <person name="Karaffa L."/>
            <person name="Kosti I."/>
            <person name="Le Crom S."/>
            <person name="Lindquist E."/>
            <person name="Lucas S."/>
            <person name="Luebeck M."/>
            <person name="Luebeck P.S."/>
            <person name="Margeot A."/>
            <person name="Metz B."/>
            <person name="Misra M."/>
            <person name="Nevalainen H."/>
            <person name="Omann M."/>
            <person name="Packer N."/>
            <person name="Perrone G."/>
            <person name="Uresti-Rivera E.E."/>
            <person name="Salamov A."/>
            <person name="Schmoll M."/>
            <person name="Seiboth B."/>
            <person name="Shapiro H."/>
            <person name="Sukno S."/>
            <person name="Tamayo-Ramos J.A."/>
            <person name="Tisch D."/>
            <person name="Wiest A."/>
            <person name="Wilkinson H.H."/>
            <person name="Zhang M."/>
            <person name="Coutinho P.M."/>
            <person name="Kenerley C.M."/>
            <person name="Monte E."/>
            <person name="Baker S.E."/>
            <person name="Grigoriev I.V."/>
        </authorList>
    </citation>
    <scope>NUCLEOTIDE SEQUENCE [LARGE SCALE GENOMIC DNA]</scope>
    <source>
        <strain evidence="3">Gv29-8 / FGSC 10586</strain>
    </source>
</reference>
<feature type="chain" id="PRO_5003523808" description="Secreted protein" evidence="1">
    <location>
        <begin position="17"/>
        <end position="136"/>
    </location>
</feature>
<protein>
    <recommendedName>
        <fullName evidence="4">Secreted protein</fullName>
    </recommendedName>
</protein>
<dbReference type="RefSeq" id="XP_013961022.1">
    <property type="nucleotide sequence ID" value="XM_014105547.1"/>
</dbReference>
<dbReference type="HOGENOM" id="CLU_1677409_0_0_1"/>
<gene>
    <name evidence="2" type="ORF">TRIVIDRAFT_110896</name>
</gene>
<accession>G9MDV4</accession>
<evidence type="ECO:0000313" key="2">
    <source>
        <dbReference type="EMBL" id="EHK26802.1"/>
    </source>
</evidence>
<dbReference type="OrthoDB" id="4867118at2759"/>
<dbReference type="GeneID" id="25786759"/>
<sequence>MKFIGLVALLAPAVLAADFISILQEKCSDMPPNCLEIAKDVHQTGKRPNIVKDMAGLGACNPYYQKCIQRLSASLERRSADAAQENVVTCILQIQPDHFLFMANPAHAKIPFPAGQTCSLRDMHRLAHVVLSEGAR</sequence>
<dbReference type="Proteomes" id="UP000007115">
    <property type="component" value="Unassembled WGS sequence"/>
</dbReference>
<evidence type="ECO:0000256" key="1">
    <source>
        <dbReference type="SAM" id="SignalP"/>
    </source>
</evidence>
<keyword evidence="3" id="KW-1185">Reference proteome</keyword>
<dbReference type="InParanoid" id="G9MDV4"/>
<dbReference type="EMBL" id="ABDF02000001">
    <property type="protein sequence ID" value="EHK26802.1"/>
    <property type="molecule type" value="Genomic_DNA"/>
</dbReference>
<feature type="signal peptide" evidence="1">
    <location>
        <begin position="1"/>
        <end position="16"/>
    </location>
</feature>
<name>G9MDV4_HYPVG</name>
<proteinExistence type="predicted"/>
<evidence type="ECO:0008006" key="4">
    <source>
        <dbReference type="Google" id="ProtNLM"/>
    </source>
</evidence>
<dbReference type="VEuPathDB" id="FungiDB:TRIVIDRAFT_110896"/>
<organism evidence="2 3">
    <name type="scientific">Hypocrea virens (strain Gv29-8 / FGSC 10586)</name>
    <name type="common">Gliocladium virens</name>
    <name type="synonym">Trichoderma virens</name>
    <dbReference type="NCBI Taxonomy" id="413071"/>
    <lineage>
        <taxon>Eukaryota</taxon>
        <taxon>Fungi</taxon>
        <taxon>Dikarya</taxon>
        <taxon>Ascomycota</taxon>
        <taxon>Pezizomycotina</taxon>
        <taxon>Sordariomycetes</taxon>
        <taxon>Hypocreomycetidae</taxon>
        <taxon>Hypocreales</taxon>
        <taxon>Hypocreaceae</taxon>
        <taxon>Trichoderma</taxon>
    </lineage>
</organism>
<evidence type="ECO:0000313" key="3">
    <source>
        <dbReference type="Proteomes" id="UP000007115"/>
    </source>
</evidence>
<keyword evidence="1" id="KW-0732">Signal</keyword>
<dbReference type="OMA" id="GWIELIQ"/>
<dbReference type="eggNOG" id="ENOG502SUZB">
    <property type="taxonomic scope" value="Eukaryota"/>
</dbReference>
<dbReference type="AlphaFoldDB" id="G9MDV4"/>